<dbReference type="InterPro" id="IPR057737">
    <property type="entry name" value="Condensation_MtbB-like"/>
</dbReference>
<evidence type="ECO:0000259" key="5">
    <source>
        <dbReference type="Pfam" id="PF13193"/>
    </source>
</evidence>
<dbReference type="InterPro" id="IPR023213">
    <property type="entry name" value="CAT-like_dom_sf"/>
</dbReference>
<dbReference type="SUPFAM" id="SSF56801">
    <property type="entry name" value="Acetyl-CoA synthetase-like"/>
    <property type="match status" value="1"/>
</dbReference>
<accession>A0A2N1E1N7</accession>
<dbReference type="Pfam" id="PF13193">
    <property type="entry name" value="AMP-binding_C"/>
    <property type="match status" value="1"/>
</dbReference>
<feature type="domain" description="AMP-binding enzyme C-terminal" evidence="5">
    <location>
        <begin position="1277"/>
        <end position="1353"/>
    </location>
</feature>
<dbReference type="RefSeq" id="WP_101220622.1">
    <property type="nucleotide sequence ID" value="NZ_KZ478005.1"/>
</dbReference>
<evidence type="ECO:0000259" key="3">
    <source>
        <dbReference type="Pfam" id="PF00501"/>
    </source>
</evidence>
<dbReference type="PANTHER" id="PTHR45527:SF10">
    <property type="entry name" value="PYOCHELIN SYNTHASE PCHF"/>
    <property type="match status" value="1"/>
</dbReference>
<comment type="pathway">
    <text evidence="1">Siderophore biosynthesis.</text>
</comment>
<dbReference type="InterPro" id="IPR020845">
    <property type="entry name" value="AMP-binding_CS"/>
</dbReference>
<dbReference type="NCBIfam" id="TIGR01733">
    <property type="entry name" value="AA-adenyl-dom"/>
    <property type="match status" value="1"/>
</dbReference>
<dbReference type="GO" id="GO:0016874">
    <property type="term" value="F:ligase activity"/>
    <property type="evidence" value="ECO:0007669"/>
    <property type="project" value="UniProtKB-KW"/>
</dbReference>
<dbReference type="InterPro" id="IPR010071">
    <property type="entry name" value="AA_adenyl_dom"/>
</dbReference>
<dbReference type="GO" id="GO:0005737">
    <property type="term" value="C:cytoplasm"/>
    <property type="evidence" value="ECO:0007669"/>
    <property type="project" value="TreeGrafter"/>
</dbReference>
<dbReference type="Gene3D" id="3.30.300.30">
    <property type="match status" value="1"/>
</dbReference>
<proteinExistence type="predicted"/>
<evidence type="ECO:0000259" key="4">
    <source>
        <dbReference type="Pfam" id="PF00668"/>
    </source>
</evidence>
<dbReference type="GO" id="GO:0000036">
    <property type="term" value="F:acyl carrier activity"/>
    <property type="evidence" value="ECO:0007669"/>
    <property type="project" value="TreeGrafter"/>
</dbReference>
<protein>
    <submittedName>
        <fullName evidence="6">Peptide synthetase</fullName>
    </submittedName>
</protein>
<evidence type="ECO:0000313" key="6">
    <source>
        <dbReference type="EMBL" id="PKH18332.1"/>
    </source>
</evidence>
<dbReference type="Gene3D" id="3.30.559.30">
    <property type="entry name" value="Nonribosomal peptide synthetase, condensation domain"/>
    <property type="match status" value="2"/>
</dbReference>
<feature type="domain" description="Condensation" evidence="4">
    <location>
        <begin position="466"/>
        <end position="842"/>
    </location>
</feature>
<dbReference type="InterPro" id="IPR042099">
    <property type="entry name" value="ANL_N_sf"/>
</dbReference>
<feature type="domain" description="AMP-dependent synthetase/ligase" evidence="3">
    <location>
        <begin position="884"/>
        <end position="1217"/>
    </location>
</feature>
<dbReference type="InterPro" id="IPR000873">
    <property type="entry name" value="AMP-dep_synth/lig_dom"/>
</dbReference>
<dbReference type="InterPro" id="IPR045851">
    <property type="entry name" value="AMP-bd_C_sf"/>
</dbReference>
<dbReference type="InterPro" id="IPR001242">
    <property type="entry name" value="Condensation_dom"/>
</dbReference>
<dbReference type="GO" id="GO:0043041">
    <property type="term" value="P:amino acid activation for nonribosomal peptide biosynthetic process"/>
    <property type="evidence" value="ECO:0007669"/>
    <property type="project" value="TreeGrafter"/>
</dbReference>
<dbReference type="SUPFAM" id="SSF52777">
    <property type="entry name" value="CoA-dependent acyltransferases"/>
    <property type="match status" value="4"/>
</dbReference>
<dbReference type="Gene3D" id="3.40.50.12780">
    <property type="entry name" value="N-terminal domain of ligase-like"/>
    <property type="match status" value="1"/>
</dbReference>
<comment type="caution">
    <text evidence="6">The sequence shown here is derived from an EMBL/GenBank/DDBJ whole genome shotgun (WGS) entry which is preliminary data.</text>
</comment>
<dbReference type="GO" id="GO:0044550">
    <property type="term" value="P:secondary metabolite biosynthetic process"/>
    <property type="evidence" value="ECO:0007669"/>
    <property type="project" value="TreeGrafter"/>
</dbReference>
<keyword evidence="2" id="KW-0436">Ligase</keyword>
<dbReference type="InterPro" id="IPR025110">
    <property type="entry name" value="AMP-bd_C"/>
</dbReference>
<reference evidence="6 7" key="1">
    <citation type="submission" date="2017-08" db="EMBL/GenBank/DDBJ databases">
        <authorList>
            <person name="de Groot N.N."/>
        </authorList>
    </citation>
    <scope>NUCLEOTIDE SEQUENCE [LARGE SCALE GENOMIC DNA]</scope>
    <source>
        <strain evidence="6 7">PfR 37</strain>
    </source>
</reference>
<evidence type="ECO:0000256" key="1">
    <source>
        <dbReference type="ARBA" id="ARBA00004924"/>
    </source>
</evidence>
<dbReference type="PANTHER" id="PTHR45527">
    <property type="entry name" value="NONRIBOSOMAL PEPTIDE SYNTHETASE"/>
    <property type="match status" value="1"/>
</dbReference>
<dbReference type="EMBL" id="NVXX01000028">
    <property type="protein sequence ID" value="PKH18332.1"/>
    <property type="molecule type" value="Genomic_DNA"/>
</dbReference>
<dbReference type="GO" id="GO:0031177">
    <property type="term" value="F:phosphopantetheine binding"/>
    <property type="evidence" value="ECO:0007669"/>
    <property type="project" value="TreeGrafter"/>
</dbReference>
<dbReference type="CDD" id="cd19535">
    <property type="entry name" value="Cyc_NRPS"/>
    <property type="match status" value="1"/>
</dbReference>
<dbReference type="Proteomes" id="UP000233564">
    <property type="component" value="Unassembled WGS sequence"/>
</dbReference>
<evidence type="ECO:0000256" key="2">
    <source>
        <dbReference type="ARBA" id="ARBA00022598"/>
    </source>
</evidence>
<evidence type="ECO:0000313" key="7">
    <source>
        <dbReference type="Proteomes" id="UP000233564"/>
    </source>
</evidence>
<dbReference type="PROSITE" id="PS00455">
    <property type="entry name" value="AMP_BINDING"/>
    <property type="match status" value="1"/>
</dbReference>
<dbReference type="Gene3D" id="3.30.559.10">
    <property type="entry name" value="Chloramphenicol acetyltransferase-like domain"/>
    <property type="match status" value="2"/>
</dbReference>
<dbReference type="Pfam" id="PF00668">
    <property type="entry name" value="Condensation"/>
    <property type="match status" value="2"/>
</dbReference>
<dbReference type="Pfam" id="PF00501">
    <property type="entry name" value="AMP-binding"/>
    <property type="match status" value="1"/>
</dbReference>
<feature type="domain" description="Condensation" evidence="4">
    <location>
        <begin position="4"/>
        <end position="423"/>
    </location>
</feature>
<name>A0A2N1E1N7_PSEFL</name>
<organism evidence="6 7">
    <name type="scientific">Pseudomonas fluorescens</name>
    <dbReference type="NCBI Taxonomy" id="294"/>
    <lineage>
        <taxon>Bacteria</taxon>
        <taxon>Pseudomonadati</taxon>
        <taxon>Pseudomonadota</taxon>
        <taxon>Gammaproteobacteria</taxon>
        <taxon>Pseudomonadales</taxon>
        <taxon>Pseudomonadaceae</taxon>
        <taxon>Pseudomonas</taxon>
    </lineage>
</organism>
<gene>
    <name evidence="6" type="ORF">CIB54_18540</name>
</gene>
<sequence>MRELTSMQAACWIGRTAHAFLGRVSAHLYAEFDGQCIELDRLRKALERASLLHPMLRMRVDAQGLQSIASMDQSPRLEVEDLRAMTEPQAARHLLAKREAWTHQQLDLRHEPGARFAVSLIAQDRFRLHVDTDMIAIDPSSFRTLMEDLARLYEQPDDTLPNTPSFFDWYDKVRVDPALKAARDRDRAWWRERLAHVAPAPALPLLERPPEQAQSHRLHTWLGPVERQALEHVARERRITLSTLMMGLFAAVLGEQTGDRSFRLNVPTFWRQPLVDHVERVVGEFANVLILDVDIESAATPAALCAQLAKKMVGLLEHCAYPGVNVMRDLSRHRGSPQLAPVVFTAALDMPGGDLLSPRVRRVFGPMNWVISQGPQVALDAQIACADGGILINWDIRLDALPLPWVTTFFERFVAITQEVAADSRALDQALNVGVSRTLEKSLSALQQAYLLGRGTQVPLGGVAMQEFREYHGAMDPTLLRSRLAAMVQRHDSLRTRVDALKLVSYVSDEARINLDEVDLTSMSAQAASAYIDGRREAYAHAIFELDRAPWNVTLFHLPDDQLTVFVRLDALILDGRSIAALLVELFDGLPGDAPAAEAAPAPEDQARQRKADAVYWKTKLADVTGAPRLPWRVPLDQVRASRYERQSRQVPKAVFNGFCKLGARQRLFKNSALMALVMEVLSHWLDEGGLCVAVPVAPQTGGAFANRSSFIAINRSEAPGTFTERAAKLQVDVLEGLQHLAYSGVDLARLLFESHGPGPVLPVVITNGFSWPVSAANSPMQLQGGLTQTPQVAMDIRFWANAEGALVLDIDYAREVLDPAVVHDILDALEKAISQISASGEFAMDASAIIDTSHYCLNSATTEARAEGFLAQIARHLFDPANQRIALISGERRISYAELGADVSRVIAAFKARGIAPGQVVAICLPRSPEHTTLTLACALTGVIWVPIDASAPDERRQYLLENCRPDLVIISSGETVEQAHATPNELLAGPQASAPRLDDRSMSEAPAYYLYTSGTTGKPKCVVLCNRATANVIGSTLSHWRVRRSDVFISVTPLHHDMSVFDVLGCLTAGATLVLPGVGEEKDALRWNQLIARHRVTLWCSVPAILEMLLSCRGDYDLASLRLIAQGGDYIKPGVIAELRGLLPSSRLISLGGPTETTIWSIWHDITADDPLQIPYGRPLPGNRYLVLDAHGAHCPAGVVGRIHTAGVNLALGYLEDGALAQTEFISVIDEHGQAVRAFRTGDCGRYRRDGTLMFDSRVNGYVKVRGVRVSLPDIEIELIKHPAVRHVLVVDYGEQRQGEVNIGALYVSAEDAEPLTAAALRQFAREHLPQSHVPTRFLAVQALPLSQNGKPDRPHARSLLLEPAEEVVESQCSKVLAIYLSVLGRPPQDGANASVDFISLGLRPQHLKAIAARFQEELAVTLSPGQLLRCRNAQDVERLLACA</sequence>